<dbReference type="RefSeq" id="WP_109061705.1">
    <property type="nucleotide sequence ID" value="NZ_QETA01000003.1"/>
</dbReference>
<accession>A0A2V1K2F2</accession>
<dbReference type="EMBL" id="QETA01000003">
    <property type="protein sequence ID" value="PWF23091.1"/>
    <property type="molecule type" value="Genomic_DNA"/>
</dbReference>
<evidence type="ECO:0008006" key="3">
    <source>
        <dbReference type="Google" id="ProtNLM"/>
    </source>
</evidence>
<dbReference type="AlphaFoldDB" id="A0A2V1K2F2"/>
<evidence type="ECO:0000313" key="2">
    <source>
        <dbReference type="Proteomes" id="UP000245212"/>
    </source>
</evidence>
<comment type="caution">
    <text evidence="1">The sequence shown here is derived from an EMBL/GenBank/DDBJ whole genome shotgun (WGS) entry which is preliminary data.</text>
</comment>
<protein>
    <recommendedName>
        <fullName evidence="3">Lipoprotein</fullName>
    </recommendedName>
</protein>
<dbReference type="PROSITE" id="PS51257">
    <property type="entry name" value="PROKAR_LIPOPROTEIN"/>
    <property type="match status" value="1"/>
</dbReference>
<proteinExistence type="predicted"/>
<gene>
    <name evidence="1" type="ORF">DD235_08815</name>
</gene>
<name>A0A2V1K2F2_9BURK</name>
<sequence length="205" mass="23080">MHKNPRTTRSISCLLLGCLATLIILSGCSRSVRWSHPTPSKELIAQALADLHGYHAYRDYDVEDHSLLDEQEARRLLANPALLRDTTPEFKFITVSGSTIEIIGFTKFFCSPDTNRIDRRCIYHYKGEVTGARYSLPHMAPNIDALKLATRPQLLEVRLITPTGEQVSHPAFNGTLSLENGQNRRYNQVSAFVPPSRGRPGYIIF</sequence>
<organism evidence="1 2">
    <name type="scientific">Corticimicrobacter populi</name>
    <dbReference type="NCBI Taxonomy" id="2175229"/>
    <lineage>
        <taxon>Bacteria</taxon>
        <taxon>Pseudomonadati</taxon>
        <taxon>Pseudomonadota</taxon>
        <taxon>Betaproteobacteria</taxon>
        <taxon>Burkholderiales</taxon>
        <taxon>Alcaligenaceae</taxon>
        <taxon>Corticimicrobacter</taxon>
    </lineage>
</organism>
<dbReference type="Proteomes" id="UP000245212">
    <property type="component" value="Unassembled WGS sequence"/>
</dbReference>
<evidence type="ECO:0000313" key="1">
    <source>
        <dbReference type="EMBL" id="PWF23091.1"/>
    </source>
</evidence>
<keyword evidence="2" id="KW-1185">Reference proteome</keyword>
<reference evidence="2" key="1">
    <citation type="submission" date="2018-05" db="EMBL/GenBank/DDBJ databases">
        <authorList>
            <person name="Li Y."/>
        </authorList>
    </citation>
    <scope>NUCLEOTIDE SEQUENCE [LARGE SCALE GENOMIC DNA]</scope>
    <source>
        <strain evidence="2">3d-2-2</strain>
    </source>
</reference>